<feature type="transmembrane region" description="Helical" evidence="1">
    <location>
        <begin position="56"/>
        <end position="82"/>
    </location>
</feature>
<protein>
    <submittedName>
        <fullName evidence="2">MFS family permease</fullName>
    </submittedName>
</protein>
<dbReference type="RefSeq" id="WP_310287392.1">
    <property type="nucleotide sequence ID" value="NZ_BAAAWO010000001.1"/>
</dbReference>
<feature type="transmembrane region" description="Helical" evidence="1">
    <location>
        <begin position="127"/>
        <end position="148"/>
    </location>
</feature>
<feature type="transmembrane region" description="Helical" evidence="1">
    <location>
        <begin position="94"/>
        <end position="115"/>
    </location>
</feature>
<dbReference type="Proteomes" id="UP001183817">
    <property type="component" value="Unassembled WGS sequence"/>
</dbReference>
<comment type="caution">
    <text evidence="2">The sequence shown here is derived from an EMBL/GenBank/DDBJ whole genome shotgun (WGS) entry which is preliminary data.</text>
</comment>
<keyword evidence="1" id="KW-0472">Membrane</keyword>
<name>A0ABU2BDW6_9MICC</name>
<proteinExistence type="predicted"/>
<evidence type="ECO:0000313" key="2">
    <source>
        <dbReference type="EMBL" id="MDR7356541.1"/>
    </source>
</evidence>
<keyword evidence="1" id="KW-1133">Transmembrane helix</keyword>
<organism evidence="2 3">
    <name type="scientific">Paeniglutamicibacter sulfureus</name>
    <dbReference type="NCBI Taxonomy" id="43666"/>
    <lineage>
        <taxon>Bacteria</taxon>
        <taxon>Bacillati</taxon>
        <taxon>Actinomycetota</taxon>
        <taxon>Actinomycetes</taxon>
        <taxon>Micrococcales</taxon>
        <taxon>Micrococcaceae</taxon>
        <taxon>Paeniglutamicibacter</taxon>
    </lineage>
</organism>
<gene>
    <name evidence="2" type="ORF">J2S64_000232</name>
</gene>
<keyword evidence="3" id="KW-1185">Reference proteome</keyword>
<dbReference type="EMBL" id="JAVDYI010000001">
    <property type="protein sequence ID" value="MDR7356541.1"/>
    <property type="molecule type" value="Genomic_DNA"/>
</dbReference>
<sequence>MATLPAQKIGTLIFPLLGLAVLSGAVLGSLALLPLLPSGELMERQDWHWTNVPLMLFWAAVCGAVISIPPAIGAAVAVAIQGKKHFPTSGNRQALVAALGAAAGAMVPILAYLFLFERTAIEVEGPLNVPIIAPIFILVCSCLAWAAFRGVLSILNKRNKQSAGS</sequence>
<evidence type="ECO:0000256" key="1">
    <source>
        <dbReference type="SAM" id="Phobius"/>
    </source>
</evidence>
<evidence type="ECO:0000313" key="3">
    <source>
        <dbReference type="Proteomes" id="UP001183817"/>
    </source>
</evidence>
<keyword evidence="1" id="KW-0812">Transmembrane</keyword>
<feature type="transmembrane region" description="Helical" evidence="1">
    <location>
        <begin position="12"/>
        <end position="36"/>
    </location>
</feature>
<reference evidence="2 3" key="1">
    <citation type="submission" date="2023-07" db="EMBL/GenBank/DDBJ databases">
        <title>Sequencing the genomes of 1000 actinobacteria strains.</title>
        <authorList>
            <person name="Klenk H.-P."/>
        </authorList>
    </citation>
    <scope>NUCLEOTIDE SEQUENCE [LARGE SCALE GENOMIC DNA]</scope>
    <source>
        <strain evidence="2 3">DSM 20167</strain>
    </source>
</reference>
<accession>A0ABU2BDW6</accession>